<evidence type="ECO:0000256" key="3">
    <source>
        <dbReference type="ARBA" id="ARBA00022692"/>
    </source>
</evidence>
<reference evidence="7 8" key="1">
    <citation type="journal article" date="2023" name="Int. J. Syst. Evol. Microbiol.">
        <title>Physiological and genomic analyses of cobalamin (vitamin B12)-auxotrophy of Lysobacter auxotrophicus sp. nov., a methionine-auxotrophic chitinolytic bacterium isolated from chitin-treated soil.</title>
        <authorList>
            <person name="Saito A."/>
            <person name="Dohra H."/>
            <person name="Hamada M."/>
            <person name="Moriuchi R."/>
            <person name="Kotsuchibashi Y."/>
            <person name="Mori K."/>
        </authorList>
    </citation>
    <scope>NUCLEOTIDE SEQUENCE [LARGE SCALE GENOMIC DNA]</scope>
    <source>
        <strain evidence="7 8">5-21a</strain>
    </source>
</reference>
<keyword evidence="4 6" id="KW-1133">Transmembrane helix</keyword>
<dbReference type="Pfam" id="PF02104">
    <property type="entry name" value="SURF1"/>
    <property type="match status" value="1"/>
</dbReference>
<sequence length="262" mass="28823">MHDAADPQPVRQGRRPWVLAMFATLLAVAFVGFVSLGVWQVQRMGWKHELIARVDARVHAAPVPAPARAQWAAVTEASDGYRHVSASGRFVPGMETRTQAVTELGAGFWSLVPLHTDAGDYVLINRGFVPVIGKAAIDTDPVKTVTPPPQGRVVVNGLLRTSEPGGGFLRQNDPAQGRWYSRDVAAIAQSHRLPADRVAPYFIDADRETASPVWPRAGMTIVKFRDSHLSYALTWFGMALLTVVAGGFLFASERRLRHDRRR</sequence>
<dbReference type="InterPro" id="IPR045214">
    <property type="entry name" value="Surf1/Surf4"/>
</dbReference>
<evidence type="ECO:0000256" key="1">
    <source>
        <dbReference type="ARBA" id="ARBA00004370"/>
    </source>
</evidence>
<evidence type="ECO:0000256" key="2">
    <source>
        <dbReference type="ARBA" id="ARBA00007165"/>
    </source>
</evidence>
<dbReference type="CDD" id="cd06662">
    <property type="entry name" value="SURF1"/>
    <property type="match status" value="1"/>
</dbReference>
<dbReference type="PANTHER" id="PTHR23427:SF2">
    <property type="entry name" value="SURFEIT LOCUS PROTEIN 1"/>
    <property type="match status" value="1"/>
</dbReference>
<evidence type="ECO:0000313" key="8">
    <source>
        <dbReference type="Proteomes" id="UP001317822"/>
    </source>
</evidence>
<keyword evidence="3 6" id="KW-0812">Transmembrane</keyword>
<dbReference type="PROSITE" id="PS50895">
    <property type="entry name" value="SURF1"/>
    <property type="match status" value="1"/>
</dbReference>
<dbReference type="InterPro" id="IPR002994">
    <property type="entry name" value="Surf1/Shy1"/>
</dbReference>
<evidence type="ECO:0000256" key="5">
    <source>
        <dbReference type="ARBA" id="ARBA00023136"/>
    </source>
</evidence>
<dbReference type="Proteomes" id="UP001317822">
    <property type="component" value="Chromosome"/>
</dbReference>
<feature type="transmembrane region" description="Helical" evidence="6">
    <location>
        <begin position="229"/>
        <end position="252"/>
    </location>
</feature>
<dbReference type="EMBL" id="AP027041">
    <property type="protein sequence ID" value="BDU16461.1"/>
    <property type="molecule type" value="Genomic_DNA"/>
</dbReference>
<evidence type="ECO:0000256" key="6">
    <source>
        <dbReference type="RuleBase" id="RU363076"/>
    </source>
</evidence>
<evidence type="ECO:0000256" key="4">
    <source>
        <dbReference type="ARBA" id="ARBA00022989"/>
    </source>
</evidence>
<comment type="subcellular location">
    <subcellularLocation>
        <location evidence="6">Cell membrane</location>
        <topology evidence="6">Multi-pass membrane protein</topology>
    </subcellularLocation>
    <subcellularLocation>
        <location evidence="1">Membrane</location>
    </subcellularLocation>
</comment>
<dbReference type="RefSeq" id="WP_281781844.1">
    <property type="nucleotide sequence ID" value="NZ_AP027041.1"/>
</dbReference>
<name>A0ABN6UJQ1_9GAMM</name>
<proteinExistence type="inferred from homology"/>
<gene>
    <name evidence="7" type="ORF">LA521A_16620</name>
</gene>
<keyword evidence="5 6" id="KW-0472">Membrane</keyword>
<evidence type="ECO:0000313" key="7">
    <source>
        <dbReference type="EMBL" id="BDU16461.1"/>
    </source>
</evidence>
<comment type="similarity">
    <text evidence="2 6">Belongs to the SURF1 family.</text>
</comment>
<organism evidence="7 8">
    <name type="scientific">Lysobacter auxotrophicus</name>
    <dbReference type="NCBI Taxonomy" id="2992573"/>
    <lineage>
        <taxon>Bacteria</taxon>
        <taxon>Pseudomonadati</taxon>
        <taxon>Pseudomonadota</taxon>
        <taxon>Gammaproteobacteria</taxon>
        <taxon>Lysobacterales</taxon>
        <taxon>Lysobacteraceae</taxon>
        <taxon>Lysobacter</taxon>
    </lineage>
</organism>
<protein>
    <recommendedName>
        <fullName evidence="6">SURF1-like protein</fullName>
    </recommendedName>
</protein>
<dbReference type="PANTHER" id="PTHR23427">
    <property type="entry name" value="SURFEIT LOCUS PROTEIN"/>
    <property type="match status" value="1"/>
</dbReference>
<accession>A0ABN6UJQ1</accession>
<keyword evidence="6" id="KW-1003">Cell membrane</keyword>
<feature type="transmembrane region" description="Helical" evidence="6">
    <location>
        <begin position="17"/>
        <end position="39"/>
    </location>
</feature>
<keyword evidence="8" id="KW-1185">Reference proteome</keyword>